<dbReference type="PANTHER" id="PTHR30250">
    <property type="entry name" value="PST FAMILY PREDICTED COLANIC ACID TRANSPORTER"/>
    <property type="match status" value="1"/>
</dbReference>
<evidence type="ECO:0000313" key="8">
    <source>
        <dbReference type="EMBL" id="EPX77517.1"/>
    </source>
</evidence>
<dbReference type="OrthoDB" id="7605542at2"/>
<keyword evidence="9" id="KW-1185">Reference proteome</keyword>
<dbReference type="InterPro" id="IPR050833">
    <property type="entry name" value="Poly_Biosynth_Transport"/>
</dbReference>
<sequence length="435" mass="44547">MTRIATLLSGHGLAALAGLARNLLIARLLGPEGYGLAAALIILTAAAEMATTLGLPQLIVSRPNGASAKTQAALHAVQVTRGVVGAALVLLCAGPLATALDAPDAAPILRSAAIVPFILGFTHLDAFRAQRQGRHLPQTLVLAVPAIVSVAVFWPFAAWLTGPQIMLFLLLVQACATVATSHLVARRRYRLRIDAGLIAVALRYGLPLTANGVLMFAVLHAEKLIAGASLGLAQMGVLAMGLTLTMTPALILARSFQAYHLPRMRTCSIPVMGLGFLLGASLAATLAALVPLGLPVLGARFSGLAELVPMLSCIAAMRLPKSSLAVTALSQGRTHLPALANLPRVLALPVIWFALAQGGGVETLLALALGAEVAGLLLGGALARTGAFPTRDIALSGLAFGTVLSGQPGLGVIVCLIAWAAYGMALFPQSAGRIA</sequence>
<feature type="transmembrane region" description="Helical" evidence="7">
    <location>
        <begin position="139"/>
        <end position="159"/>
    </location>
</feature>
<dbReference type="EMBL" id="AONI01000015">
    <property type="protein sequence ID" value="EPX77517.1"/>
    <property type="molecule type" value="Genomic_DNA"/>
</dbReference>
<evidence type="ECO:0000256" key="4">
    <source>
        <dbReference type="ARBA" id="ARBA00022692"/>
    </source>
</evidence>
<proteinExistence type="inferred from homology"/>
<dbReference type="STRING" id="1123360.thalar_03241"/>
<feature type="transmembrane region" description="Helical" evidence="7">
    <location>
        <begin position="197"/>
        <end position="219"/>
    </location>
</feature>
<dbReference type="Pfam" id="PF13440">
    <property type="entry name" value="Polysacc_synt_3"/>
    <property type="match status" value="1"/>
</dbReference>
<dbReference type="PANTHER" id="PTHR30250:SF10">
    <property type="entry name" value="LIPOPOLYSACCHARIDE BIOSYNTHESIS PROTEIN WZXC"/>
    <property type="match status" value="1"/>
</dbReference>
<comment type="similarity">
    <text evidence="2">Belongs to the polysaccharide synthase family.</text>
</comment>
<keyword evidence="6 7" id="KW-0472">Membrane</keyword>
<feature type="transmembrane region" description="Helical" evidence="7">
    <location>
        <begin position="165"/>
        <end position="185"/>
    </location>
</feature>
<protein>
    <recommendedName>
        <fullName evidence="10">Polysaccharide biosynthesis protein</fullName>
    </recommendedName>
</protein>
<feature type="transmembrane region" description="Helical" evidence="7">
    <location>
        <begin position="338"/>
        <end position="358"/>
    </location>
</feature>
<dbReference type="GO" id="GO:0005886">
    <property type="term" value="C:plasma membrane"/>
    <property type="evidence" value="ECO:0007669"/>
    <property type="project" value="UniProtKB-SubCell"/>
</dbReference>
<evidence type="ECO:0000256" key="1">
    <source>
        <dbReference type="ARBA" id="ARBA00004651"/>
    </source>
</evidence>
<feature type="transmembrane region" description="Helical" evidence="7">
    <location>
        <begin position="364"/>
        <end position="383"/>
    </location>
</feature>
<dbReference type="RefSeq" id="WP_021102588.1">
    <property type="nucleotide sequence ID" value="NZ_KE557314.1"/>
</dbReference>
<evidence type="ECO:0000313" key="9">
    <source>
        <dbReference type="Proteomes" id="UP000015351"/>
    </source>
</evidence>
<keyword evidence="4 7" id="KW-0812">Transmembrane</keyword>
<evidence type="ECO:0000256" key="6">
    <source>
        <dbReference type="ARBA" id="ARBA00023136"/>
    </source>
</evidence>
<comment type="caution">
    <text evidence="8">The sequence shown here is derived from an EMBL/GenBank/DDBJ whole genome shotgun (WGS) entry which is preliminary data.</text>
</comment>
<organism evidence="8 9">
    <name type="scientific">Litoreibacter arenae DSM 19593</name>
    <dbReference type="NCBI Taxonomy" id="1123360"/>
    <lineage>
        <taxon>Bacteria</taxon>
        <taxon>Pseudomonadati</taxon>
        <taxon>Pseudomonadota</taxon>
        <taxon>Alphaproteobacteria</taxon>
        <taxon>Rhodobacterales</taxon>
        <taxon>Roseobacteraceae</taxon>
        <taxon>Litoreibacter</taxon>
    </lineage>
</organism>
<reference evidence="9" key="1">
    <citation type="journal article" date="2013" name="Stand. Genomic Sci.">
        <title>Genome sequence of the Litoreibacter arenae type strain (DSM 19593(T)), a member of the Roseobacter clade isolated from sea sand.</title>
        <authorList>
            <person name="Riedel T."/>
            <person name="Fiebig A."/>
            <person name="Petersen J."/>
            <person name="Gronow S."/>
            <person name="Kyrpides N.C."/>
            <person name="Goker M."/>
            <person name="Klenk H.P."/>
        </authorList>
    </citation>
    <scope>NUCLEOTIDE SEQUENCE [LARGE SCALE GENOMIC DNA]</scope>
    <source>
        <strain evidence="9">DSM 19593</strain>
    </source>
</reference>
<dbReference type="HOGENOM" id="CLU_572040_0_0_5"/>
<evidence type="ECO:0008006" key="10">
    <source>
        <dbReference type="Google" id="ProtNLM"/>
    </source>
</evidence>
<dbReference type="eggNOG" id="COG2244">
    <property type="taxonomic scope" value="Bacteria"/>
</dbReference>
<feature type="transmembrane region" description="Helical" evidence="7">
    <location>
        <begin position="231"/>
        <end position="253"/>
    </location>
</feature>
<evidence type="ECO:0000256" key="3">
    <source>
        <dbReference type="ARBA" id="ARBA00022475"/>
    </source>
</evidence>
<comment type="subcellular location">
    <subcellularLocation>
        <location evidence="1">Cell membrane</location>
        <topology evidence="1">Multi-pass membrane protein</topology>
    </subcellularLocation>
</comment>
<dbReference type="Proteomes" id="UP000015351">
    <property type="component" value="Unassembled WGS sequence"/>
</dbReference>
<evidence type="ECO:0000256" key="2">
    <source>
        <dbReference type="ARBA" id="ARBA00007430"/>
    </source>
</evidence>
<evidence type="ECO:0000256" key="5">
    <source>
        <dbReference type="ARBA" id="ARBA00022989"/>
    </source>
</evidence>
<accession>S9QC46</accession>
<feature type="transmembrane region" description="Helical" evidence="7">
    <location>
        <begin position="72"/>
        <end position="96"/>
    </location>
</feature>
<name>S9QC46_9RHOB</name>
<dbReference type="AlphaFoldDB" id="S9QC46"/>
<feature type="transmembrane region" description="Helical" evidence="7">
    <location>
        <begin position="395"/>
        <end position="422"/>
    </location>
</feature>
<evidence type="ECO:0000256" key="7">
    <source>
        <dbReference type="SAM" id="Phobius"/>
    </source>
</evidence>
<keyword evidence="3" id="KW-1003">Cell membrane</keyword>
<feature type="transmembrane region" description="Helical" evidence="7">
    <location>
        <begin position="274"/>
        <end position="294"/>
    </location>
</feature>
<keyword evidence="5 7" id="KW-1133">Transmembrane helix</keyword>
<feature type="transmembrane region" description="Helical" evidence="7">
    <location>
        <begin position="108"/>
        <end position="127"/>
    </location>
</feature>
<feature type="transmembrane region" description="Helical" evidence="7">
    <location>
        <begin position="36"/>
        <end position="60"/>
    </location>
</feature>
<gene>
    <name evidence="8" type="ORF">thalar_03241</name>
</gene>